<keyword evidence="2" id="KW-1185">Reference proteome</keyword>
<gene>
    <name evidence="1" type="ORF">ACFOUY_02890</name>
</gene>
<comment type="caution">
    <text evidence="1">The sequence shown here is derived from an EMBL/GenBank/DDBJ whole genome shotgun (WGS) entry which is preliminary data.</text>
</comment>
<sequence length="117" mass="13436">MKKIMTLATVVACFALKDAKAQNVNGVRLSDIHADYVELSQDRQIFSRKVYVIFEYGQKASRESEAYVKDDNGKDMEFNSAIELVNKMKGYGYELFQAYAEQNGKESSKTKYILKRK</sequence>
<accession>A0ABV8NJ34</accession>
<organism evidence="1 2">
    <name type="scientific">Pedobacter jamesrossensis</name>
    <dbReference type="NCBI Taxonomy" id="1908238"/>
    <lineage>
        <taxon>Bacteria</taxon>
        <taxon>Pseudomonadati</taxon>
        <taxon>Bacteroidota</taxon>
        <taxon>Sphingobacteriia</taxon>
        <taxon>Sphingobacteriales</taxon>
        <taxon>Sphingobacteriaceae</taxon>
        <taxon>Pedobacter</taxon>
    </lineage>
</organism>
<evidence type="ECO:0000313" key="2">
    <source>
        <dbReference type="Proteomes" id="UP001595792"/>
    </source>
</evidence>
<protein>
    <submittedName>
        <fullName evidence="1">Uncharacterized protein</fullName>
    </submittedName>
</protein>
<name>A0ABV8NJ34_9SPHI</name>
<evidence type="ECO:0000313" key="1">
    <source>
        <dbReference type="EMBL" id="MFC4195639.1"/>
    </source>
</evidence>
<reference evidence="2" key="1">
    <citation type="journal article" date="2019" name="Int. J. Syst. Evol. Microbiol.">
        <title>The Global Catalogue of Microorganisms (GCM) 10K type strain sequencing project: providing services to taxonomists for standard genome sequencing and annotation.</title>
        <authorList>
            <consortium name="The Broad Institute Genomics Platform"/>
            <consortium name="The Broad Institute Genome Sequencing Center for Infectious Disease"/>
            <person name="Wu L."/>
            <person name="Ma J."/>
        </authorList>
    </citation>
    <scope>NUCLEOTIDE SEQUENCE [LARGE SCALE GENOMIC DNA]</scope>
    <source>
        <strain evidence="2">CCM 8689</strain>
    </source>
</reference>
<dbReference type="EMBL" id="JBHSBY010000018">
    <property type="protein sequence ID" value="MFC4195639.1"/>
    <property type="molecule type" value="Genomic_DNA"/>
</dbReference>
<dbReference type="Proteomes" id="UP001595792">
    <property type="component" value="Unassembled WGS sequence"/>
</dbReference>
<proteinExistence type="predicted"/>
<dbReference type="RefSeq" id="WP_378958946.1">
    <property type="nucleotide sequence ID" value="NZ_JBHRXC010000016.1"/>
</dbReference>